<evidence type="ECO:0000313" key="4">
    <source>
        <dbReference type="EnsemblMetazoa" id="ISCW017645-PA"/>
    </source>
</evidence>
<proteinExistence type="predicted"/>
<dbReference type="VEuPathDB" id="VectorBase:ISCP_030600"/>
<feature type="compositionally biased region" description="Polar residues" evidence="1">
    <location>
        <begin position="31"/>
        <end position="50"/>
    </location>
</feature>
<dbReference type="EMBL" id="ABJB011107776">
    <property type="status" value="NOT_ANNOTATED_CDS"/>
    <property type="molecule type" value="Genomic_DNA"/>
</dbReference>
<dbReference type="VEuPathDB" id="VectorBase:ISCW017645"/>
<feature type="region of interest" description="Disordered" evidence="1">
    <location>
        <begin position="273"/>
        <end position="324"/>
    </location>
</feature>
<feature type="region of interest" description="Disordered" evidence="1">
    <location>
        <begin position="336"/>
        <end position="360"/>
    </location>
</feature>
<dbReference type="AlphaFoldDB" id="B7PI73"/>
<evidence type="ECO:0000313" key="3">
    <source>
        <dbReference type="EMBL" id="EEC06295.1"/>
    </source>
</evidence>
<evidence type="ECO:0000313" key="5">
    <source>
        <dbReference type="Proteomes" id="UP000001555"/>
    </source>
</evidence>
<dbReference type="EMBL" id="DS717196">
    <property type="protein sequence ID" value="EEC06295.1"/>
    <property type="molecule type" value="Genomic_DNA"/>
</dbReference>
<keyword evidence="2" id="KW-0732">Signal</keyword>
<dbReference type="InParanoid" id="B7PI73"/>
<organism>
    <name type="scientific">Ixodes scapularis</name>
    <name type="common">Black-legged tick</name>
    <name type="synonym">Deer tick</name>
    <dbReference type="NCBI Taxonomy" id="6945"/>
    <lineage>
        <taxon>Eukaryota</taxon>
        <taxon>Metazoa</taxon>
        <taxon>Ecdysozoa</taxon>
        <taxon>Arthropoda</taxon>
        <taxon>Chelicerata</taxon>
        <taxon>Arachnida</taxon>
        <taxon>Acari</taxon>
        <taxon>Parasitiformes</taxon>
        <taxon>Ixodida</taxon>
        <taxon>Ixodoidea</taxon>
        <taxon>Ixodidae</taxon>
        <taxon>Ixodinae</taxon>
        <taxon>Ixodes</taxon>
    </lineage>
</organism>
<evidence type="ECO:0000256" key="1">
    <source>
        <dbReference type="SAM" id="MobiDB-lite"/>
    </source>
</evidence>
<dbReference type="PaxDb" id="6945-B7PI73"/>
<sequence length="378" mass="41516">MALPISAVLLLSLCAVRHLSTTAAAAVSTTGHAQLSSPPKDNPLQGPSPSHNKRYHANPKASILVSALHSPDLATSPMLLVDLSALRNHQAPTAFNADIMYNDNPISRSSTSSSSGDSSDTWDYDSMAADERYPNQRYLNEIGDSERLLVPFLPENTVGLHYGGGMQFLEDVLQLQRQSSREDAFSDFIRDNWGVRGKEKRGVFVSRSWLPGGHPEPQRSQKASLRRPSAAKHVGAKALDIQERPALPLIFSSKGWHAGGRKRNIFFSRGWGPGGRPLGLREDDGNNKKSTLPHRAQGVLASESMVDQGKHSSRQLQKPQPMQHVQFPRRSIGGEDRTVTQEAASHAVDASGAVNSEHRPRQCQKNLWAIPHLFGPYW</sequence>
<reference evidence="3 5" key="1">
    <citation type="submission" date="2008-03" db="EMBL/GenBank/DDBJ databases">
        <title>Annotation of Ixodes scapularis.</title>
        <authorList>
            <consortium name="Ixodes scapularis Genome Project Consortium"/>
            <person name="Caler E."/>
            <person name="Hannick L.I."/>
            <person name="Bidwell S."/>
            <person name="Joardar V."/>
            <person name="Thiagarajan M."/>
            <person name="Amedeo P."/>
            <person name="Galinsky K.J."/>
            <person name="Schobel S."/>
            <person name="Inman J."/>
            <person name="Hostetler J."/>
            <person name="Miller J."/>
            <person name="Hammond M."/>
            <person name="Megy K."/>
            <person name="Lawson D."/>
            <person name="Kodira C."/>
            <person name="Sutton G."/>
            <person name="Meyer J."/>
            <person name="Hill C.A."/>
            <person name="Birren B."/>
            <person name="Nene V."/>
            <person name="Collins F."/>
            <person name="Alarcon-Chaidez F."/>
            <person name="Wikel S."/>
            <person name="Strausberg R."/>
        </authorList>
    </citation>
    <scope>NUCLEOTIDE SEQUENCE [LARGE SCALE GENOMIC DNA]</scope>
    <source>
        <strain evidence="5">Wikel</strain>
        <strain evidence="3">Wikel colony</strain>
    </source>
</reference>
<dbReference type="EnsemblMetazoa" id="ISCW017645-RA">
    <property type="protein sequence ID" value="ISCW017645-PA"/>
    <property type="gene ID" value="ISCW017645"/>
</dbReference>
<feature type="signal peptide" evidence="2">
    <location>
        <begin position="1"/>
        <end position="25"/>
    </location>
</feature>
<dbReference type="OrthoDB" id="6488764at2759"/>
<name>B7PI73_IXOSC</name>
<feature type="region of interest" description="Disordered" evidence="1">
    <location>
        <begin position="30"/>
        <end position="55"/>
    </location>
</feature>
<feature type="chain" id="PRO_5014568032" evidence="2">
    <location>
        <begin position="26"/>
        <end position="378"/>
    </location>
</feature>
<gene>
    <name evidence="3" type="ORF">IscW_ISCW017645</name>
</gene>
<dbReference type="Proteomes" id="UP000001555">
    <property type="component" value="Unassembled WGS sequence"/>
</dbReference>
<feature type="region of interest" description="Disordered" evidence="1">
    <location>
        <begin position="207"/>
        <end position="229"/>
    </location>
</feature>
<reference evidence="4" key="2">
    <citation type="submission" date="2020-05" db="UniProtKB">
        <authorList>
            <consortium name="EnsemblMetazoa"/>
        </authorList>
    </citation>
    <scope>IDENTIFICATION</scope>
    <source>
        <strain evidence="4">wikel</strain>
    </source>
</reference>
<dbReference type="HOGENOM" id="CLU_732127_0_0_1"/>
<dbReference type="VEuPathDB" id="VectorBase:ISCI017645"/>
<protein>
    <submittedName>
        <fullName evidence="3 4">Uncharacterized protein</fullName>
    </submittedName>
</protein>
<evidence type="ECO:0000256" key="2">
    <source>
        <dbReference type="SAM" id="SignalP"/>
    </source>
</evidence>
<keyword evidence="5" id="KW-1185">Reference proteome</keyword>
<accession>B7PI73</accession>